<dbReference type="InterPro" id="IPR036942">
    <property type="entry name" value="Beta-barrel_TonB_sf"/>
</dbReference>
<evidence type="ECO:0000256" key="7">
    <source>
        <dbReference type="ARBA" id="ARBA00023077"/>
    </source>
</evidence>
<evidence type="ECO:0000256" key="2">
    <source>
        <dbReference type="ARBA" id="ARBA00008143"/>
    </source>
</evidence>
<dbReference type="Gene3D" id="2.40.170.20">
    <property type="entry name" value="TonB-dependent receptor, beta-barrel domain"/>
    <property type="match status" value="1"/>
</dbReference>
<name>Q0PQ27_PASMD</name>
<dbReference type="Pfam" id="PF00593">
    <property type="entry name" value="TonB_dep_Rec_b-barrel"/>
    <property type="match status" value="1"/>
</dbReference>
<dbReference type="InterPro" id="IPR039426">
    <property type="entry name" value="TonB-dep_rcpt-like"/>
</dbReference>
<evidence type="ECO:0000256" key="13">
    <source>
        <dbReference type="SAM" id="SignalP"/>
    </source>
</evidence>
<keyword evidence="8 11" id="KW-0472">Membrane</keyword>
<dbReference type="NCBIfam" id="TIGR01786">
    <property type="entry name" value="TonB-hemlactrns"/>
    <property type="match status" value="1"/>
</dbReference>
<evidence type="ECO:0000256" key="8">
    <source>
        <dbReference type="ARBA" id="ARBA00023136"/>
    </source>
</evidence>
<accession>Q0PQ27</accession>
<evidence type="ECO:0000256" key="5">
    <source>
        <dbReference type="ARBA" id="ARBA00022692"/>
    </source>
</evidence>
<sequence length="777" mass="89283">MLTLVFSVIRRSFMKFKYCVIHQLVLSGSLIFPTLSFADSDSTKTTPNRASYLEEISVVATTVQHIFSSTQSTEQLRKNMVSNERDLFRYEVGIGVPESGRSGSNGFAIRGVDKDRVAVIVVGIPQAESTMSTSARYSTERHNGNINNIEYENVSSLKVQKGATSVMYGSGALGGTVEFTTKDIEDFVEPGRHLGFLSKTGYTSKNREYRQVIGVGGKGEHFFGFVQLTKRWGHETINNGKGTDILGEHRGKPNPLNYYTTSWLTKVGYDINNTHRFTLFLEDRREKKLTEEKTLGLSDAERFANDQTPYLRYGIEYRYNGLSWLETVKLFLAKQKIEQRSALQEFDINNRNKLDSTMSFVYLQRQNIARGEFSTSPLYWGPSRHRLSAKFEFRDKFLENTNKHFTFRKWQIALFQRQGRNNYTEVFPVKSREFSFSLMDDIKIGELLHLGLGGRWDHYNYKPLLNSQYNVNRTQRLPYPKTSSKFSYQLSLEYQLHPSHQIAYRLSTGFRVPRVEDLYFEDRGRTSSQFLPNPDLQPETALNHEISYRFQNQYAHFSVGLFRTRYHNFIQEREMTCSKIPHEYERARGYCTHNTYVMFVNEPEAVIKGVEVSGALNGSAFGLSDGLTFRLKGGYSKGQNHDGDPLKSIQPWTVVTGIDYETEGWSVSLSGRYSAAKKAKDAIETEYTHDKKVVKQWPHLSPSYFVVDFTGQVNLSKNAILNMGVFNLFNRDYMTWDSAYNLFTRGYTSRSIRANSPGINRFTAPKRNFAASVEIRF</sequence>
<dbReference type="EMBL" id="DQ782801">
    <property type="protein sequence ID" value="ABG88078.1"/>
    <property type="molecule type" value="Genomic_DNA"/>
</dbReference>
<dbReference type="PANTHER" id="PTHR30069:SF29">
    <property type="entry name" value="HEMOGLOBIN AND HEMOGLOBIN-HAPTOGLOBIN-BINDING PROTEIN 1-RELATED"/>
    <property type="match status" value="1"/>
</dbReference>
<evidence type="ECO:0000259" key="14">
    <source>
        <dbReference type="Pfam" id="PF00593"/>
    </source>
</evidence>
<dbReference type="CDD" id="cd01347">
    <property type="entry name" value="ligand_gated_channel"/>
    <property type="match status" value="1"/>
</dbReference>
<keyword evidence="9" id="KW-0675">Receptor</keyword>
<dbReference type="PROSITE" id="PS52016">
    <property type="entry name" value="TONB_DEPENDENT_REC_3"/>
    <property type="match status" value="1"/>
</dbReference>
<evidence type="ECO:0000256" key="3">
    <source>
        <dbReference type="ARBA" id="ARBA00022448"/>
    </source>
</evidence>
<dbReference type="SUPFAM" id="SSF56935">
    <property type="entry name" value="Porins"/>
    <property type="match status" value="1"/>
</dbReference>
<dbReference type="GO" id="GO:0009279">
    <property type="term" value="C:cell outer membrane"/>
    <property type="evidence" value="ECO:0007669"/>
    <property type="project" value="UniProtKB-SubCell"/>
</dbReference>
<evidence type="ECO:0000256" key="1">
    <source>
        <dbReference type="ARBA" id="ARBA00004571"/>
    </source>
</evidence>
<dbReference type="AlphaFoldDB" id="Q0PQ27"/>
<keyword evidence="7 12" id="KW-0798">TonB box</keyword>
<evidence type="ECO:0000256" key="9">
    <source>
        <dbReference type="ARBA" id="ARBA00023170"/>
    </source>
</evidence>
<evidence type="ECO:0000313" key="16">
    <source>
        <dbReference type="EMBL" id="ABG88078.1"/>
    </source>
</evidence>
<evidence type="ECO:0000256" key="12">
    <source>
        <dbReference type="RuleBase" id="RU003357"/>
    </source>
</evidence>
<evidence type="ECO:0000256" key="4">
    <source>
        <dbReference type="ARBA" id="ARBA00022452"/>
    </source>
</evidence>
<dbReference type="PANTHER" id="PTHR30069">
    <property type="entry name" value="TONB-DEPENDENT OUTER MEMBRANE RECEPTOR"/>
    <property type="match status" value="1"/>
</dbReference>
<feature type="chain" id="PRO_5004175649" evidence="13">
    <location>
        <begin position="39"/>
        <end position="777"/>
    </location>
</feature>
<keyword evidence="6 13" id="KW-0732">Signal</keyword>
<evidence type="ECO:0000259" key="15">
    <source>
        <dbReference type="Pfam" id="PF07715"/>
    </source>
</evidence>
<evidence type="ECO:0000256" key="6">
    <source>
        <dbReference type="ARBA" id="ARBA00022729"/>
    </source>
</evidence>
<evidence type="ECO:0000256" key="10">
    <source>
        <dbReference type="ARBA" id="ARBA00023237"/>
    </source>
</evidence>
<comment type="subcellular location">
    <subcellularLocation>
        <location evidence="1 11">Cell outer membrane</location>
        <topology evidence="1 11">Multi-pass membrane protein</topology>
    </subcellularLocation>
</comment>
<feature type="signal peptide" evidence="13">
    <location>
        <begin position="1"/>
        <end position="38"/>
    </location>
</feature>
<keyword evidence="5 11" id="KW-0812">Transmembrane</keyword>
<keyword evidence="3 11" id="KW-0813">Transport</keyword>
<gene>
    <name evidence="16" type="primary">tbpA</name>
</gene>
<dbReference type="InterPro" id="IPR010949">
    <property type="entry name" value="TonB_Hb/transfer/lactofer_rcpt"/>
</dbReference>
<organism evidence="16">
    <name type="scientific">Pasteurella multocida</name>
    <dbReference type="NCBI Taxonomy" id="747"/>
    <lineage>
        <taxon>Bacteria</taxon>
        <taxon>Pseudomonadati</taxon>
        <taxon>Pseudomonadota</taxon>
        <taxon>Gammaproteobacteria</taxon>
        <taxon>Pasteurellales</taxon>
        <taxon>Pasteurellaceae</taxon>
        <taxon>Pasteurella</taxon>
    </lineage>
</organism>
<keyword evidence="4 11" id="KW-1134">Transmembrane beta strand</keyword>
<keyword evidence="10 11" id="KW-0998">Cell outer membrane</keyword>
<reference evidence="16" key="1">
    <citation type="submission" date="2006-06" db="EMBL/GenBank/DDBJ databases">
        <title>Cloning and characterization of the gene encoding transferrin binding protein A (TbpA) of Pasteurella multocida serotype D:1.</title>
        <authorList>
            <person name="Partheeban R."/>
            <person name="Joseph S."/>
            <person name="Thangapandian E."/>
            <person name="Kumar A.A."/>
            <person name="Chaudhuri P."/>
            <person name="Srivastava S.K."/>
        </authorList>
    </citation>
    <scope>NUCLEOTIDE SEQUENCE</scope>
</reference>
<dbReference type="GO" id="GO:0044718">
    <property type="term" value="P:siderophore transmembrane transport"/>
    <property type="evidence" value="ECO:0007669"/>
    <property type="project" value="TreeGrafter"/>
</dbReference>
<feature type="domain" description="TonB-dependent receptor-like beta-barrel" evidence="14">
    <location>
        <begin position="269"/>
        <end position="728"/>
    </location>
</feature>
<protein>
    <submittedName>
        <fullName evidence="16">Transferrin binding protein A</fullName>
    </submittedName>
</protein>
<comment type="similarity">
    <text evidence="2">Belongs to the TonB-dependent receptor family. Hemoglobin/haptoglobin binding protein subfamily.</text>
</comment>
<dbReference type="GO" id="GO:0015344">
    <property type="term" value="F:siderophore uptake transmembrane transporter activity"/>
    <property type="evidence" value="ECO:0007669"/>
    <property type="project" value="TreeGrafter"/>
</dbReference>
<dbReference type="InterPro" id="IPR000531">
    <property type="entry name" value="Beta-barrel_TonB"/>
</dbReference>
<dbReference type="InterPro" id="IPR037066">
    <property type="entry name" value="Plug_dom_sf"/>
</dbReference>
<proteinExistence type="inferred from homology"/>
<dbReference type="Pfam" id="PF07715">
    <property type="entry name" value="Plug"/>
    <property type="match status" value="1"/>
</dbReference>
<feature type="domain" description="TonB-dependent receptor plug" evidence="15">
    <location>
        <begin position="70"/>
        <end position="176"/>
    </location>
</feature>
<evidence type="ECO:0000256" key="11">
    <source>
        <dbReference type="PROSITE-ProRule" id="PRU01360"/>
    </source>
</evidence>
<dbReference type="Gene3D" id="2.170.130.10">
    <property type="entry name" value="TonB-dependent receptor, plug domain"/>
    <property type="match status" value="1"/>
</dbReference>
<dbReference type="InterPro" id="IPR012910">
    <property type="entry name" value="Plug_dom"/>
</dbReference>